<dbReference type="AlphaFoldDB" id="A0A0K2TDF6"/>
<protein>
    <submittedName>
        <fullName evidence="1">Uncharacterized protein</fullName>
    </submittedName>
</protein>
<organism evidence="1">
    <name type="scientific">Lepeophtheirus salmonis</name>
    <name type="common">Salmon louse</name>
    <name type="synonym">Caligus salmonis</name>
    <dbReference type="NCBI Taxonomy" id="72036"/>
    <lineage>
        <taxon>Eukaryota</taxon>
        <taxon>Metazoa</taxon>
        <taxon>Ecdysozoa</taxon>
        <taxon>Arthropoda</taxon>
        <taxon>Crustacea</taxon>
        <taxon>Multicrustacea</taxon>
        <taxon>Hexanauplia</taxon>
        <taxon>Copepoda</taxon>
        <taxon>Siphonostomatoida</taxon>
        <taxon>Caligidae</taxon>
        <taxon>Lepeophtheirus</taxon>
    </lineage>
</organism>
<sequence length="53" mass="6172">MMSTYVFSEKKCTLSTYVFSEKKCTLHVYSDPCSSDVCIINKTIKSKKHRMIM</sequence>
<dbReference type="EMBL" id="HACA01006261">
    <property type="protein sequence ID" value="CDW23622.1"/>
    <property type="molecule type" value="Transcribed_RNA"/>
</dbReference>
<proteinExistence type="predicted"/>
<evidence type="ECO:0000313" key="1">
    <source>
        <dbReference type="EMBL" id="CDW23622.1"/>
    </source>
</evidence>
<accession>A0A0K2TDF6</accession>
<name>A0A0K2TDF6_LEPSM</name>
<reference evidence="1" key="1">
    <citation type="submission" date="2014-05" db="EMBL/GenBank/DDBJ databases">
        <authorList>
            <person name="Chronopoulou M."/>
        </authorList>
    </citation>
    <scope>NUCLEOTIDE SEQUENCE</scope>
    <source>
        <tissue evidence="1">Whole organism</tissue>
    </source>
</reference>